<dbReference type="RefSeq" id="WP_069413099.1">
    <property type="nucleotide sequence ID" value="NZ_JACKUL010000026.1"/>
</dbReference>
<dbReference type="OrthoDB" id="3399802at2"/>
<protein>
    <submittedName>
        <fullName evidence="1">Transcriptional regulator</fullName>
    </submittedName>
</protein>
<dbReference type="Gene3D" id="1.10.10.10">
    <property type="entry name" value="Winged helix-like DNA-binding domain superfamily/Winged helix DNA-binding domain"/>
    <property type="match status" value="1"/>
</dbReference>
<dbReference type="EMBL" id="MIHA01000005">
    <property type="protein sequence ID" value="ODQ90703.1"/>
    <property type="molecule type" value="Genomic_DNA"/>
</dbReference>
<evidence type="ECO:0000313" key="2">
    <source>
        <dbReference type="Proteomes" id="UP000094053"/>
    </source>
</evidence>
<dbReference type="Proteomes" id="UP000094053">
    <property type="component" value="Unassembled WGS sequence"/>
</dbReference>
<name>A0A1E3RLE4_MYCFV</name>
<comment type="caution">
    <text evidence="1">The sequence shown here is derived from an EMBL/GenBank/DDBJ whole genome shotgun (WGS) entry which is preliminary data.</text>
</comment>
<dbReference type="Pfam" id="PF12840">
    <property type="entry name" value="HTH_20"/>
    <property type="match status" value="1"/>
</dbReference>
<accession>A0A1E3RLE4</accession>
<sequence>MTEGLSSSTDAINAIATLSDGTRRRLYEVVRAARRPVSRDDAASAVGISRKLAAFHLDKLVDAGLLDFGFDGQAVRGRPPKVYLPTRCGVAVSVPPRRYELLAEILARAMEEGDHDSALAAATQAAYERGQALALQMPTAVKRGRMGAERALAAAERALEELGFEPYRNTPRCVRLSNCPFHELAATMPALVCQLNHALTSGVLAGLHAEAVEAVLAPTAGECCVELRARPSGA</sequence>
<dbReference type="AlphaFoldDB" id="A0A1E3RLE4"/>
<evidence type="ECO:0000313" key="1">
    <source>
        <dbReference type="EMBL" id="ODQ90703.1"/>
    </source>
</evidence>
<dbReference type="CDD" id="cd00090">
    <property type="entry name" value="HTH_ARSR"/>
    <property type="match status" value="1"/>
</dbReference>
<dbReference type="InterPro" id="IPR011991">
    <property type="entry name" value="ArsR-like_HTH"/>
</dbReference>
<dbReference type="InterPro" id="IPR036388">
    <property type="entry name" value="WH-like_DNA-bd_sf"/>
</dbReference>
<keyword evidence="2" id="KW-1185">Reference proteome</keyword>
<proteinExistence type="predicted"/>
<organism evidence="1 2">
    <name type="scientific">Mycolicibacterium flavescens</name>
    <name type="common">Mycobacterium flavescens</name>
    <dbReference type="NCBI Taxonomy" id="1776"/>
    <lineage>
        <taxon>Bacteria</taxon>
        <taxon>Bacillati</taxon>
        <taxon>Actinomycetota</taxon>
        <taxon>Actinomycetes</taxon>
        <taxon>Mycobacteriales</taxon>
        <taxon>Mycobacteriaceae</taxon>
        <taxon>Mycolicibacterium</taxon>
    </lineage>
</organism>
<dbReference type="InterPro" id="IPR036390">
    <property type="entry name" value="WH_DNA-bd_sf"/>
</dbReference>
<reference evidence="2" key="1">
    <citation type="submission" date="2016-09" db="EMBL/GenBank/DDBJ databases">
        <authorList>
            <person name="Greninger A.L."/>
            <person name="Jerome K.R."/>
            <person name="Mcnair B."/>
            <person name="Wallis C."/>
            <person name="Fang F."/>
        </authorList>
    </citation>
    <scope>NUCLEOTIDE SEQUENCE [LARGE SCALE GENOMIC DNA]</scope>
    <source>
        <strain evidence="2">M6</strain>
    </source>
</reference>
<dbReference type="SUPFAM" id="SSF46785">
    <property type="entry name" value="Winged helix' DNA-binding domain"/>
    <property type="match status" value="1"/>
</dbReference>
<gene>
    <name evidence="1" type="ORF">BHQ18_08155</name>
</gene>
<dbReference type="STRING" id="1776.BHQ18_08155"/>